<dbReference type="AlphaFoldDB" id="X1GL45"/>
<feature type="non-terminal residue" evidence="2">
    <location>
        <position position="299"/>
    </location>
</feature>
<feature type="transmembrane region" description="Helical" evidence="1">
    <location>
        <begin position="255"/>
        <end position="277"/>
    </location>
</feature>
<keyword evidence="1" id="KW-0472">Membrane</keyword>
<sequence length="299" mass="35873">YFNKIMNNKVLLDFIKNNKNILYRKNFIGYYDLDRIIDSKYFSDIYRMFEELMKSTFQAKLFEVIKLNFGKKYKLPSCLIINYPEGLYSKKYFRDVFLSETYEINDGEQYLIIDTISQEGLEMELYFSGKSYKPLAFTQLIRNYRMNFYYLLFDKIESYVLNQKMNKYFNESKNSISSKDYKWLVNKIRAINDNKLLRNYEKTYKKELNKWKAFYGGKKTELAFSNNSYIKKYEIIYNECLEHVKIVYVLQKENLIINIASLTLIATLIGIFITIFIKNNRIVVFTISAKSLFSHSLLT</sequence>
<accession>X1GL45</accession>
<comment type="caution">
    <text evidence="2">The sequence shown here is derived from an EMBL/GenBank/DDBJ whole genome shotgun (WGS) entry which is preliminary data.</text>
</comment>
<name>X1GL45_9ZZZZ</name>
<protein>
    <submittedName>
        <fullName evidence="2">Uncharacterized protein</fullName>
    </submittedName>
</protein>
<evidence type="ECO:0000313" key="2">
    <source>
        <dbReference type="EMBL" id="GAH58626.1"/>
    </source>
</evidence>
<proteinExistence type="predicted"/>
<keyword evidence="1" id="KW-1133">Transmembrane helix</keyword>
<gene>
    <name evidence="2" type="ORF">S03H2_28694</name>
</gene>
<keyword evidence="1" id="KW-0812">Transmembrane</keyword>
<organism evidence="2">
    <name type="scientific">marine sediment metagenome</name>
    <dbReference type="NCBI Taxonomy" id="412755"/>
    <lineage>
        <taxon>unclassified sequences</taxon>
        <taxon>metagenomes</taxon>
        <taxon>ecological metagenomes</taxon>
    </lineage>
</organism>
<reference evidence="2" key="1">
    <citation type="journal article" date="2014" name="Front. Microbiol.">
        <title>High frequency of phylogenetically diverse reductive dehalogenase-homologous genes in deep subseafloor sedimentary metagenomes.</title>
        <authorList>
            <person name="Kawai M."/>
            <person name="Futagami T."/>
            <person name="Toyoda A."/>
            <person name="Takaki Y."/>
            <person name="Nishi S."/>
            <person name="Hori S."/>
            <person name="Arai W."/>
            <person name="Tsubouchi T."/>
            <person name="Morono Y."/>
            <person name="Uchiyama I."/>
            <person name="Ito T."/>
            <person name="Fujiyama A."/>
            <person name="Inagaki F."/>
            <person name="Takami H."/>
        </authorList>
    </citation>
    <scope>NUCLEOTIDE SEQUENCE</scope>
    <source>
        <strain evidence="2">Expedition CK06-06</strain>
    </source>
</reference>
<dbReference type="EMBL" id="BARU01017290">
    <property type="protein sequence ID" value="GAH58626.1"/>
    <property type="molecule type" value="Genomic_DNA"/>
</dbReference>
<feature type="non-terminal residue" evidence="2">
    <location>
        <position position="1"/>
    </location>
</feature>
<evidence type="ECO:0000256" key="1">
    <source>
        <dbReference type="SAM" id="Phobius"/>
    </source>
</evidence>